<feature type="region of interest" description="Disordered" evidence="1">
    <location>
        <begin position="1"/>
        <end position="57"/>
    </location>
</feature>
<reference evidence="2 3" key="1">
    <citation type="submission" date="2016-10" db="EMBL/GenBank/DDBJ databases">
        <authorList>
            <person name="de Groot N.N."/>
        </authorList>
    </citation>
    <scope>NUCLEOTIDE SEQUENCE [LARGE SCALE GENOMIC DNA]</scope>
    <source>
        <strain evidence="2 3">DSM 26515</strain>
    </source>
</reference>
<dbReference type="EMBL" id="FNYC01000003">
    <property type="protein sequence ID" value="SEI86694.1"/>
    <property type="molecule type" value="Genomic_DNA"/>
</dbReference>
<proteinExistence type="predicted"/>
<evidence type="ECO:0000256" key="1">
    <source>
        <dbReference type="SAM" id="MobiDB-lite"/>
    </source>
</evidence>
<evidence type="ECO:0000313" key="3">
    <source>
        <dbReference type="Proteomes" id="UP000199420"/>
    </source>
</evidence>
<dbReference type="Proteomes" id="UP000199420">
    <property type="component" value="Unassembled WGS sequence"/>
</dbReference>
<dbReference type="RefSeq" id="WP_175483706.1">
    <property type="nucleotide sequence ID" value="NZ_FNYC01000003.1"/>
</dbReference>
<organism evidence="2 3">
    <name type="scientific">Frateuria terrea</name>
    <dbReference type="NCBI Taxonomy" id="529704"/>
    <lineage>
        <taxon>Bacteria</taxon>
        <taxon>Pseudomonadati</taxon>
        <taxon>Pseudomonadota</taxon>
        <taxon>Gammaproteobacteria</taxon>
        <taxon>Lysobacterales</taxon>
        <taxon>Rhodanobacteraceae</taxon>
        <taxon>Frateuria</taxon>
    </lineage>
</organism>
<evidence type="ECO:0000313" key="2">
    <source>
        <dbReference type="EMBL" id="SEI86694.1"/>
    </source>
</evidence>
<sequence>MPNPMPPASRKHGTGDRNDDDVARRDHKLQERRDAEETRDAKEANREAKREEGFNHP</sequence>
<dbReference type="AlphaFoldDB" id="A0A1H6U7Y3"/>
<gene>
    <name evidence="2" type="ORF">SAMN04487997_1862</name>
</gene>
<feature type="compositionally biased region" description="Basic and acidic residues" evidence="1">
    <location>
        <begin position="13"/>
        <end position="57"/>
    </location>
</feature>
<accession>A0A1H6U7Y3</accession>
<name>A0A1H6U7Y3_9GAMM</name>
<protein>
    <submittedName>
        <fullName evidence="2">Uncharacterized protein</fullName>
    </submittedName>
</protein>
<keyword evidence="3" id="KW-1185">Reference proteome</keyword>